<evidence type="ECO:0000256" key="4">
    <source>
        <dbReference type="ARBA" id="ARBA00023163"/>
    </source>
</evidence>
<dbReference type="InterPro" id="IPR000847">
    <property type="entry name" value="LysR_HTH_N"/>
</dbReference>
<dbReference type="PROSITE" id="PS50931">
    <property type="entry name" value="HTH_LYSR"/>
    <property type="match status" value="1"/>
</dbReference>
<dbReference type="Gene3D" id="1.10.10.10">
    <property type="entry name" value="Winged helix-like DNA-binding domain superfamily/Winged helix DNA-binding domain"/>
    <property type="match status" value="1"/>
</dbReference>
<comment type="caution">
    <text evidence="6">The sequence shown here is derived from an EMBL/GenBank/DDBJ whole genome shotgun (WGS) entry which is preliminary data.</text>
</comment>
<dbReference type="RefSeq" id="WP_408159539.1">
    <property type="nucleotide sequence ID" value="NZ_JAQQFM010000008.1"/>
</dbReference>
<keyword evidence="4" id="KW-0804">Transcription</keyword>
<evidence type="ECO:0000256" key="1">
    <source>
        <dbReference type="ARBA" id="ARBA00009437"/>
    </source>
</evidence>
<dbReference type="CDD" id="cd05466">
    <property type="entry name" value="PBP2_LTTR_substrate"/>
    <property type="match status" value="1"/>
</dbReference>
<keyword evidence="2" id="KW-0805">Transcription regulation</keyword>
<dbReference type="InterPro" id="IPR036388">
    <property type="entry name" value="WH-like_DNA-bd_sf"/>
</dbReference>
<keyword evidence="3" id="KW-0238">DNA-binding</keyword>
<dbReference type="EMBL" id="JAQQFM010000008">
    <property type="protein sequence ID" value="MFL9926333.1"/>
    <property type="molecule type" value="Genomic_DNA"/>
</dbReference>
<evidence type="ECO:0000259" key="5">
    <source>
        <dbReference type="PROSITE" id="PS50931"/>
    </source>
</evidence>
<name>A0ABW9ABV1_9BURK</name>
<dbReference type="InterPro" id="IPR005119">
    <property type="entry name" value="LysR_subst-bd"/>
</dbReference>
<sequence length="293" mass="32498">MEWSDVRIFLAVARTGTLGAAARSLHLSHPTIGRRLRALEEATGQVLFQRTADGFVLTEEGMGVLPLAEQIEEGALAMERRLAGKQRTLDGTLRVTSADWFGAYVLPPVLAEYAASYPLVEIEVLTGTRLFNLAQREADVAFRIVPFEEQDTVQRRLLRMRYGVYVATASPDPVVGDGSGIRLITPDTFSGTFPDTAWLREMFPNAGVALQSNNRNIKAQMCAMGMGIAVLPRPLGDQVIGIRRLELGVEPPHREIWMGYHRDLRRLNRLRAFVDLAVKHLANSVFDASTELT</sequence>
<evidence type="ECO:0000256" key="2">
    <source>
        <dbReference type="ARBA" id="ARBA00023015"/>
    </source>
</evidence>
<dbReference type="PANTHER" id="PTHR30537">
    <property type="entry name" value="HTH-TYPE TRANSCRIPTIONAL REGULATOR"/>
    <property type="match status" value="1"/>
</dbReference>
<feature type="domain" description="HTH lysR-type" evidence="5">
    <location>
        <begin position="1"/>
        <end position="58"/>
    </location>
</feature>
<gene>
    <name evidence="6" type="ORF">PQR62_18805</name>
</gene>
<dbReference type="SUPFAM" id="SSF46785">
    <property type="entry name" value="Winged helix' DNA-binding domain"/>
    <property type="match status" value="1"/>
</dbReference>
<reference evidence="6 7" key="1">
    <citation type="journal article" date="2024" name="Chem. Sci.">
        <title>Discovery of megapolipeptins by genome mining of a Burkholderiales bacteria collection.</title>
        <authorList>
            <person name="Paulo B.S."/>
            <person name="Recchia M.J.J."/>
            <person name="Lee S."/>
            <person name="Fergusson C.H."/>
            <person name="Romanowski S.B."/>
            <person name="Hernandez A."/>
            <person name="Krull N."/>
            <person name="Liu D.Y."/>
            <person name="Cavanagh H."/>
            <person name="Bos A."/>
            <person name="Gray C.A."/>
            <person name="Murphy B.T."/>
            <person name="Linington R.G."/>
            <person name="Eustaquio A.S."/>
        </authorList>
    </citation>
    <scope>NUCLEOTIDE SEQUENCE [LARGE SCALE GENOMIC DNA]</scope>
    <source>
        <strain evidence="6 7">RL21-008-BIB-A</strain>
    </source>
</reference>
<dbReference type="PRINTS" id="PR00039">
    <property type="entry name" value="HTHLYSR"/>
</dbReference>
<evidence type="ECO:0000313" key="7">
    <source>
        <dbReference type="Proteomes" id="UP001629246"/>
    </source>
</evidence>
<dbReference type="Proteomes" id="UP001629246">
    <property type="component" value="Unassembled WGS sequence"/>
</dbReference>
<dbReference type="Pfam" id="PF03466">
    <property type="entry name" value="LysR_substrate"/>
    <property type="match status" value="1"/>
</dbReference>
<dbReference type="PANTHER" id="PTHR30537:SF3">
    <property type="entry name" value="TRANSCRIPTIONAL REGULATORY PROTEIN"/>
    <property type="match status" value="1"/>
</dbReference>
<keyword evidence="7" id="KW-1185">Reference proteome</keyword>
<evidence type="ECO:0000313" key="6">
    <source>
        <dbReference type="EMBL" id="MFL9926333.1"/>
    </source>
</evidence>
<evidence type="ECO:0000256" key="3">
    <source>
        <dbReference type="ARBA" id="ARBA00023125"/>
    </source>
</evidence>
<dbReference type="SUPFAM" id="SSF53850">
    <property type="entry name" value="Periplasmic binding protein-like II"/>
    <property type="match status" value="1"/>
</dbReference>
<protein>
    <submittedName>
        <fullName evidence="6">LysR family transcriptional regulator</fullName>
    </submittedName>
</protein>
<comment type="similarity">
    <text evidence="1">Belongs to the LysR transcriptional regulatory family.</text>
</comment>
<accession>A0ABW9ABV1</accession>
<dbReference type="Pfam" id="PF00126">
    <property type="entry name" value="HTH_1"/>
    <property type="match status" value="1"/>
</dbReference>
<dbReference type="InterPro" id="IPR036390">
    <property type="entry name" value="WH_DNA-bd_sf"/>
</dbReference>
<dbReference type="Gene3D" id="3.40.190.290">
    <property type="match status" value="1"/>
</dbReference>
<organism evidence="6 7">
    <name type="scientific">Herbaspirillum lusitanum</name>
    <dbReference type="NCBI Taxonomy" id="213312"/>
    <lineage>
        <taxon>Bacteria</taxon>
        <taxon>Pseudomonadati</taxon>
        <taxon>Pseudomonadota</taxon>
        <taxon>Betaproteobacteria</taxon>
        <taxon>Burkholderiales</taxon>
        <taxon>Oxalobacteraceae</taxon>
        <taxon>Herbaspirillum</taxon>
    </lineage>
</organism>
<dbReference type="InterPro" id="IPR058163">
    <property type="entry name" value="LysR-type_TF_proteobact-type"/>
</dbReference>
<proteinExistence type="inferred from homology"/>